<evidence type="ECO:0000313" key="2">
    <source>
        <dbReference type="EMBL" id="CAD2221152.1"/>
    </source>
</evidence>
<accession>A0A7G2CSG3</accession>
<feature type="region of interest" description="Disordered" evidence="1">
    <location>
        <begin position="333"/>
        <end position="363"/>
    </location>
</feature>
<feature type="region of interest" description="Disordered" evidence="1">
    <location>
        <begin position="213"/>
        <end position="237"/>
    </location>
</feature>
<sequence length="363" mass="40809">MYPAGLSQVSFHEPNGDEEINVVLKKRHSSRRDHIPSVCALPTFDLHLKDHDHYKFSSSTTPCDSDSLNGPSEGNFDGTPHQHLYQQFLTANRCRNQLMQEVNQQTSMILSLQRELSYYRSKTLQAATERERLKTAYRDDMSLLISVVDRLLSEQPSDNGKDTHTDVQRKAEKLRSTVASLENKENSESGAAWLMEALNLNCLHCTSRYTTSRKELNPSDDLGSGDGLSTQSTEENLKQLPEESLTMPTDYSVNFSDTPEYLLTEEFNEIVEVAQKDLNDFCHSLDFSFPVLSGNRSALELRIDAVQCHATNSQRYLFPDCLSWSCPSTPTPYSLGSVPRGSGSKRQCSSISTMTANTPRTMD</sequence>
<evidence type="ECO:0000313" key="3">
    <source>
        <dbReference type="Proteomes" id="UP000515908"/>
    </source>
</evidence>
<dbReference type="VEuPathDB" id="TriTrypDB:ADEAN_000868300"/>
<dbReference type="Proteomes" id="UP000515908">
    <property type="component" value="Chromosome 20"/>
</dbReference>
<gene>
    <name evidence="2" type="ORF">ADEAN_000868300</name>
</gene>
<dbReference type="EMBL" id="LR877164">
    <property type="protein sequence ID" value="CAD2221152.1"/>
    <property type="molecule type" value="Genomic_DNA"/>
</dbReference>
<protein>
    <submittedName>
        <fullName evidence="2">Uncharacterized protein</fullName>
    </submittedName>
</protein>
<organism evidence="2 3">
    <name type="scientific">Angomonas deanei</name>
    <dbReference type="NCBI Taxonomy" id="59799"/>
    <lineage>
        <taxon>Eukaryota</taxon>
        <taxon>Discoba</taxon>
        <taxon>Euglenozoa</taxon>
        <taxon>Kinetoplastea</taxon>
        <taxon>Metakinetoplastina</taxon>
        <taxon>Trypanosomatida</taxon>
        <taxon>Trypanosomatidae</taxon>
        <taxon>Strigomonadinae</taxon>
        <taxon>Angomonas</taxon>
    </lineage>
</organism>
<keyword evidence="3" id="KW-1185">Reference proteome</keyword>
<proteinExistence type="predicted"/>
<evidence type="ECO:0000256" key="1">
    <source>
        <dbReference type="SAM" id="MobiDB-lite"/>
    </source>
</evidence>
<feature type="compositionally biased region" description="Polar residues" evidence="1">
    <location>
        <begin position="344"/>
        <end position="363"/>
    </location>
</feature>
<dbReference type="AlphaFoldDB" id="A0A7G2CSG3"/>
<reference evidence="2 3" key="1">
    <citation type="submission" date="2020-08" db="EMBL/GenBank/DDBJ databases">
        <authorList>
            <person name="Newling K."/>
            <person name="Davey J."/>
            <person name="Forrester S."/>
        </authorList>
    </citation>
    <scope>NUCLEOTIDE SEQUENCE [LARGE SCALE GENOMIC DNA]</scope>
    <source>
        <strain evidence="3">Crithidia deanei Carvalho (ATCC PRA-265)</strain>
    </source>
</reference>
<name>A0A7G2CSG3_9TRYP</name>